<dbReference type="Pfam" id="PF13521">
    <property type="entry name" value="AAA_28"/>
    <property type="match status" value="1"/>
</dbReference>
<name>A0A1D9LMI6_9NEIS</name>
<dbReference type="Gene3D" id="3.40.50.300">
    <property type="entry name" value="P-loop containing nucleotide triphosphate hydrolases"/>
    <property type="match status" value="1"/>
</dbReference>
<proteinExistence type="predicted"/>
<dbReference type="AlphaFoldDB" id="A0A1D9LMI6"/>
<reference evidence="2 3" key="1">
    <citation type="submission" date="2016-10" db="EMBL/GenBank/DDBJ databases">
        <title>Chromobacterium muskegensis sp. nov., an insecticidal bacterium isolated from Sphagnum bogs.</title>
        <authorList>
            <person name="Sparks M.E."/>
            <person name="Blackburn M.B."/>
            <person name="Gundersen-Rindal D.E."/>
            <person name="Mitchell A."/>
            <person name="Farrar R."/>
            <person name="Kuhar D."/>
        </authorList>
    </citation>
    <scope>NUCLEOTIDE SEQUENCE [LARGE SCALE GENOMIC DNA]</scope>
    <source>
        <strain evidence="2 3">21-1</strain>
    </source>
</reference>
<accession>A0A1D9LMI6</accession>
<dbReference type="InterPro" id="IPR027417">
    <property type="entry name" value="P-loop_NTPase"/>
</dbReference>
<dbReference type="PANTHER" id="PTHR37512:SF1">
    <property type="entry name" value="NADR_TTD14 AAA DOMAIN-CONTAINING PROTEIN"/>
    <property type="match status" value="1"/>
</dbReference>
<gene>
    <name evidence="2" type="ORF">BKX93_21670</name>
</gene>
<protein>
    <submittedName>
        <fullName evidence="2">Nicotinamide mononucleotide-binding protein</fullName>
    </submittedName>
</protein>
<organism evidence="2 3">
    <name type="scientific">Chromobacterium vaccinii</name>
    <dbReference type="NCBI Taxonomy" id="1108595"/>
    <lineage>
        <taxon>Bacteria</taxon>
        <taxon>Pseudomonadati</taxon>
        <taxon>Pseudomonadota</taxon>
        <taxon>Betaproteobacteria</taxon>
        <taxon>Neisseriales</taxon>
        <taxon>Chromobacteriaceae</taxon>
        <taxon>Chromobacterium</taxon>
    </lineage>
</organism>
<dbReference type="InterPro" id="IPR052735">
    <property type="entry name" value="NAD_biosynth-regulator"/>
</dbReference>
<dbReference type="KEGG" id="cvc:BKX93_21670"/>
<dbReference type="PANTHER" id="PTHR37512">
    <property type="entry name" value="TRIFUNCTIONAL NAD BIOSYNTHESIS/REGULATOR PROTEIN NADR"/>
    <property type="match status" value="1"/>
</dbReference>
<dbReference type="Proteomes" id="UP000178776">
    <property type="component" value="Chromosome"/>
</dbReference>
<sequence length="185" mass="20177">MMGQQRAAGPIRVAIVGPESSGKSTLARDWSHRLRELGMSAAWVEEYSRAYYADRPYVSSIADIEAIAAGQLAAERRAEEAGADILLCDTTALTCKIWAEVAHGQASDALLALYRPRDYALTVLACPDIPWEPDPLRSHPGQRDWLLDLHRQELARQGIAAVELAGTHEARLARAMAALLPLLPA</sequence>
<dbReference type="SUPFAM" id="SSF52540">
    <property type="entry name" value="P-loop containing nucleoside triphosphate hydrolases"/>
    <property type="match status" value="1"/>
</dbReference>
<dbReference type="EMBL" id="CP017707">
    <property type="protein sequence ID" value="AOZ52353.1"/>
    <property type="molecule type" value="Genomic_DNA"/>
</dbReference>
<dbReference type="CDD" id="cd02019">
    <property type="entry name" value="NK"/>
    <property type="match status" value="1"/>
</dbReference>
<dbReference type="GeneID" id="68843809"/>
<dbReference type="RefSeq" id="WP_046168604.1">
    <property type="nucleotide sequence ID" value="NZ_CP017707.1"/>
</dbReference>
<dbReference type="STRING" id="1108595.BKX93_21670"/>
<dbReference type="InterPro" id="IPR038727">
    <property type="entry name" value="NadR/Ttd14_AAA_dom"/>
</dbReference>
<feature type="domain" description="NadR/Ttd14 AAA" evidence="1">
    <location>
        <begin position="12"/>
        <end position="171"/>
    </location>
</feature>
<evidence type="ECO:0000313" key="3">
    <source>
        <dbReference type="Proteomes" id="UP000178776"/>
    </source>
</evidence>
<evidence type="ECO:0000259" key="1">
    <source>
        <dbReference type="Pfam" id="PF13521"/>
    </source>
</evidence>
<evidence type="ECO:0000313" key="2">
    <source>
        <dbReference type="EMBL" id="AOZ52353.1"/>
    </source>
</evidence>